<dbReference type="RefSeq" id="WP_241368329.1">
    <property type="nucleotide sequence ID" value="NZ_JAKZFC010000001.1"/>
</dbReference>
<reference evidence="3 4" key="1">
    <citation type="submission" date="2022-03" db="EMBL/GenBank/DDBJ databases">
        <authorList>
            <person name="Jo J.-H."/>
            <person name="Im W.-T."/>
        </authorList>
    </citation>
    <scope>NUCLEOTIDE SEQUENCE [LARGE SCALE GENOMIC DNA]</scope>
    <source>
        <strain evidence="3 4">MA9</strain>
    </source>
</reference>
<evidence type="ECO:0000313" key="3">
    <source>
        <dbReference type="EMBL" id="MCH7321298.1"/>
    </source>
</evidence>
<dbReference type="PANTHER" id="PTHR39452">
    <property type="entry name" value="CHEY-P PHOSPHATASE CHEX"/>
    <property type="match status" value="1"/>
</dbReference>
<dbReference type="InterPro" id="IPR028051">
    <property type="entry name" value="CheX-like_dom"/>
</dbReference>
<dbReference type="InterPro" id="IPR028976">
    <property type="entry name" value="CheC-like_sf"/>
</dbReference>
<name>A0ABS9UAR0_9BACL</name>
<accession>A0ABS9UAR0</accession>
<dbReference type="Proteomes" id="UP001316087">
    <property type="component" value="Unassembled WGS sequence"/>
</dbReference>
<gene>
    <name evidence="3" type="ORF">LZ480_05280</name>
</gene>
<comment type="caution">
    <text evidence="3">The sequence shown here is derived from an EMBL/GenBank/DDBJ whole genome shotgun (WGS) entry which is preliminary data.</text>
</comment>
<dbReference type="InterPro" id="IPR038756">
    <property type="entry name" value="CheX-like"/>
</dbReference>
<organism evidence="3 4">
    <name type="scientific">Solibacillus palustris</name>
    <dbReference type="NCBI Taxonomy" id="2908203"/>
    <lineage>
        <taxon>Bacteria</taxon>
        <taxon>Bacillati</taxon>
        <taxon>Bacillota</taxon>
        <taxon>Bacilli</taxon>
        <taxon>Bacillales</taxon>
        <taxon>Caryophanaceae</taxon>
        <taxon>Solibacillus</taxon>
    </lineage>
</organism>
<protein>
    <submittedName>
        <fullName evidence="3">Chemotaxis protein CheX</fullName>
    </submittedName>
</protein>
<sequence length="152" mass="16296">MNASKHIQTILNGTIHSLKTILPMNIDVKSPSIANEPYEQKEMGVLIGLVGDLKGRIIIDGSPEIFGAVGSGMFGMPLEGPMLESFTGELGNMIAGNLCTFTGQNDLELDITPPTVMVGHTKLFGFQQAFKLPATIEGIGDICILYTIDDEN</sequence>
<dbReference type="EMBL" id="JAKZFC010000001">
    <property type="protein sequence ID" value="MCH7321298.1"/>
    <property type="molecule type" value="Genomic_DNA"/>
</dbReference>
<evidence type="ECO:0000313" key="4">
    <source>
        <dbReference type="Proteomes" id="UP001316087"/>
    </source>
</evidence>
<dbReference type="PANTHER" id="PTHR39452:SF1">
    <property type="entry name" value="CHEY-P PHOSPHATASE CHEX"/>
    <property type="match status" value="1"/>
</dbReference>
<keyword evidence="4" id="KW-1185">Reference proteome</keyword>
<proteinExistence type="predicted"/>
<feature type="domain" description="Chemotaxis phosphatase CheX-like" evidence="2">
    <location>
        <begin position="44"/>
        <end position="119"/>
    </location>
</feature>
<dbReference type="SUPFAM" id="SSF103039">
    <property type="entry name" value="CheC-like"/>
    <property type="match status" value="1"/>
</dbReference>
<dbReference type="Pfam" id="PF13690">
    <property type="entry name" value="CheX"/>
    <property type="match status" value="1"/>
</dbReference>
<keyword evidence="1" id="KW-0145">Chemotaxis</keyword>
<evidence type="ECO:0000256" key="1">
    <source>
        <dbReference type="ARBA" id="ARBA00022500"/>
    </source>
</evidence>
<dbReference type="Gene3D" id="3.40.1550.10">
    <property type="entry name" value="CheC-like"/>
    <property type="match status" value="1"/>
</dbReference>
<dbReference type="CDD" id="cd17906">
    <property type="entry name" value="CheX"/>
    <property type="match status" value="1"/>
</dbReference>
<evidence type="ECO:0000259" key="2">
    <source>
        <dbReference type="Pfam" id="PF13690"/>
    </source>
</evidence>